<keyword evidence="1" id="KW-1133">Transmembrane helix</keyword>
<dbReference type="Pfam" id="PF04982">
    <property type="entry name" value="TM_HPP"/>
    <property type="match status" value="1"/>
</dbReference>
<keyword evidence="4" id="KW-1185">Reference proteome</keyword>
<sequence>MQHYSLGLKAIIAGVGATAAIAALSMLQQWQHILLMAPFGATAVILFALPDSPLARPLNVIGGHFLATLVALVLLHQFGQSTLVTALAVGISIGLMVLLHITHPPAGATALLVMLTTPDWWFLLNPVLTGSTVMVVTAWCYHHSHQLSHGWFKRRRAAQTTKAE</sequence>
<protein>
    <submittedName>
        <fullName evidence="3">HPP family protein</fullName>
    </submittedName>
</protein>
<dbReference type="PANTHER" id="PTHR33741">
    <property type="entry name" value="TRANSMEMBRANE PROTEIN DDB_G0269096-RELATED"/>
    <property type="match status" value="1"/>
</dbReference>
<dbReference type="InterPro" id="IPR007065">
    <property type="entry name" value="HPP"/>
</dbReference>
<dbReference type="EMBL" id="JBHSGB010000010">
    <property type="protein sequence ID" value="MFC4655803.1"/>
    <property type="molecule type" value="Genomic_DNA"/>
</dbReference>
<proteinExistence type="predicted"/>
<feature type="domain" description="HPP transmembrane region" evidence="2">
    <location>
        <begin position="9"/>
        <end position="144"/>
    </location>
</feature>
<organism evidence="3 4">
    <name type="scientific">Rheinheimera marina</name>
    <dbReference type="NCBI Taxonomy" id="1774958"/>
    <lineage>
        <taxon>Bacteria</taxon>
        <taxon>Pseudomonadati</taxon>
        <taxon>Pseudomonadota</taxon>
        <taxon>Gammaproteobacteria</taxon>
        <taxon>Chromatiales</taxon>
        <taxon>Chromatiaceae</taxon>
        <taxon>Rheinheimera</taxon>
    </lineage>
</organism>
<dbReference type="RefSeq" id="WP_377334286.1">
    <property type="nucleotide sequence ID" value="NZ_JBHSGB010000010.1"/>
</dbReference>
<feature type="transmembrane region" description="Helical" evidence="1">
    <location>
        <begin position="6"/>
        <end position="26"/>
    </location>
</feature>
<evidence type="ECO:0000313" key="4">
    <source>
        <dbReference type="Proteomes" id="UP001595962"/>
    </source>
</evidence>
<keyword evidence="1" id="KW-0472">Membrane</keyword>
<evidence type="ECO:0000313" key="3">
    <source>
        <dbReference type="EMBL" id="MFC4655803.1"/>
    </source>
</evidence>
<feature type="transmembrane region" description="Helical" evidence="1">
    <location>
        <begin position="82"/>
        <end position="101"/>
    </location>
</feature>
<dbReference type="InterPro" id="IPR058581">
    <property type="entry name" value="TM_HPP"/>
</dbReference>
<name>A0ABV9JNH0_9GAMM</name>
<feature type="transmembrane region" description="Helical" evidence="1">
    <location>
        <begin position="121"/>
        <end position="141"/>
    </location>
</feature>
<accession>A0ABV9JNH0</accession>
<evidence type="ECO:0000256" key="1">
    <source>
        <dbReference type="SAM" id="Phobius"/>
    </source>
</evidence>
<feature type="transmembrane region" description="Helical" evidence="1">
    <location>
        <begin position="33"/>
        <end position="50"/>
    </location>
</feature>
<reference evidence="4" key="1">
    <citation type="journal article" date="2019" name="Int. J. Syst. Evol. Microbiol.">
        <title>The Global Catalogue of Microorganisms (GCM) 10K type strain sequencing project: providing services to taxonomists for standard genome sequencing and annotation.</title>
        <authorList>
            <consortium name="The Broad Institute Genomics Platform"/>
            <consortium name="The Broad Institute Genome Sequencing Center for Infectious Disease"/>
            <person name="Wu L."/>
            <person name="Ma J."/>
        </authorList>
    </citation>
    <scope>NUCLEOTIDE SEQUENCE [LARGE SCALE GENOMIC DNA]</scope>
    <source>
        <strain evidence="4">DT28</strain>
    </source>
</reference>
<gene>
    <name evidence="3" type="ORF">ACFO3I_12380</name>
</gene>
<comment type="caution">
    <text evidence="3">The sequence shown here is derived from an EMBL/GenBank/DDBJ whole genome shotgun (WGS) entry which is preliminary data.</text>
</comment>
<evidence type="ECO:0000259" key="2">
    <source>
        <dbReference type="Pfam" id="PF04982"/>
    </source>
</evidence>
<feature type="transmembrane region" description="Helical" evidence="1">
    <location>
        <begin position="56"/>
        <end position="75"/>
    </location>
</feature>
<dbReference type="PANTHER" id="PTHR33741:SF5">
    <property type="entry name" value="TRANSMEMBRANE PROTEIN DDB_G0269096-RELATED"/>
    <property type="match status" value="1"/>
</dbReference>
<dbReference type="Proteomes" id="UP001595962">
    <property type="component" value="Unassembled WGS sequence"/>
</dbReference>
<keyword evidence="1" id="KW-0812">Transmembrane</keyword>